<proteinExistence type="predicted"/>
<name>A0ABS1LWW9_9LACO</name>
<feature type="signal peptide" evidence="1">
    <location>
        <begin position="1"/>
        <end position="22"/>
    </location>
</feature>
<dbReference type="Proteomes" id="UP000640912">
    <property type="component" value="Unassembled WGS sequence"/>
</dbReference>
<feature type="chain" id="PRO_5045166152" description="Surface layer protein A domain-containing protein" evidence="1">
    <location>
        <begin position="23"/>
        <end position="119"/>
    </location>
</feature>
<organism evidence="2 3">
    <name type="scientific">Lactobacillus kitasatonis</name>
    <dbReference type="NCBI Taxonomy" id="237446"/>
    <lineage>
        <taxon>Bacteria</taxon>
        <taxon>Bacillati</taxon>
        <taxon>Bacillota</taxon>
        <taxon>Bacilli</taxon>
        <taxon>Lactobacillales</taxon>
        <taxon>Lactobacillaceae</taxon>
        <taxon>Lactobacillus</taxon>
    </lineage>
</organism>
<evidence type="ECO:0000313" key="2">
    <source>
        <dbReference type="EMBL" id="MBL1072763.1"/>
    </source>
</evidence>
<evidence type="ECO:0000256" key="1">
    <source>
        <dbReference type="SAM" id="SignalP"/>
    </source>
</evidence>
<comment type="caution">
    <text evidence="2">The sequence shown here is derived from an EMBL/GenBank/DDBJ whole genome shotgun (WGS) entry which is preliminary data.</text>
</comment>
<evidence type="ECO:0008006" key="4">
    <source>
        <dbReference type="Google" id="ProtNLM"/>
    </source>
</evidence>
<protein>
    <recommendedName>
        <fullName evidence="4">Surface layer protein A domain-containing protein</fullName>
    </recommendedName>
</protein>
<reference evidence="2 3" key="1">
    <citation type="journal article" date="2021" name="Microorganisms">
        <title>Dual Inhibition of Salmonella enterica and Clostridium perfringens by New Probiotic Candidates Isolated from Chicken Intestinal Mucosa.</title>
        <authorList>
            <person name="Lone A."/>
            <person name="Mottawea W."/>
            <person name="Ait Chait Y."/>
            <person name="Hammami R."/>
        </authorList>
    </citation>
    <scope>NUCLEOTIDE SEQUENCE [LARGE SCALE GENOMIC DNA]</scope>
    <source>
        <strain evidence="2 3">A12</strain>
    </source>
</reference>
<sequence length="119" mass="13650">MNKKFISLALASILLAGGVALAPTSTVNAISKKAAVTLTYKNQKFRKVRLNRPVYVQKIHWKDPNYKSTVGPKIKLRKGKIVRIQQTGTDFGWYMHIPGHKGDYWIKVKDNDYSWFDLK</sequence>
<dbReference type="EMBL" id="JAEHNR010000128">
    <property type="protein sequence ID" value="MBL1072763.1"/>
    <property type="molecule type" value="Genomic_DNA"/>
</dbReference>
<keyword evidence="1" id="KW-0732">Signal</keyword>
<gene>
    <name evidence="2" type="ORF">JEM47_10065</name>
</gene>
<keyword evidence="3" id="KW-1185">Reference proteome</keyword>
<accession>A0ABS1LWW9</accession>
<dbReference type="RefSeq" id="WP_202018729.1">
    <property type="nucleotide sequence ID" value="NZ_JAEHNR010000128.1"/>
</dbReference>
<evidence type="ECO:0000313" key="3">
    <source>
        <dbReference type="Proteomes" id="UP000640912"/>
    </source>
</evidence>